<organism evidence="1 2">
    <name type="scientific">Metallosphaera prunae</name>
    <dbReference type="NCBI Taxonomy" id="47304"/>
    <lineage>
        <taxon>Archaea</taxon>
        <taxon>Thermoproteota</taxon>
        <taxon>Thermoprotei</taxon>
        <taxon>Sulfolobales</taxon>
        <taxon>Sulfolobaceae</taxon>
        <taxon>Metallosphaera</taxon>
    </lineage>
</organism>
<evidence type="ECO:0000313" key="1">
    <source>
        <dbReference type="EMBL" id="QCO31184.1"/>
    </source>
</evidence>
<name>A0A4D8RZH2_METPR</name>
<protein>
    <submittedName>
        <fullName evidence="1">Uncharacterized protein</fullName>
    </submittedName>
</protein>
<keyword evidence="2" id="KW-1185">Reference proteome</keyword>
<accession>A0A4D8RZH2</accession>
<proteinExistence type="predicted"/>
<dbReference type="KEGG" id="mpru:DFR88_03255"/>
<gene>
    <name evidence="1" type="ORF">DFR88_03255</name>
</gene>
<dbReference type="Proteomes" id="UP000298568">
    <property type="component" value="Chromosome"/>
</dbReference>
<sequence>MEGAGEAAAHVIAAASVLKNLNELTEESLEVVRKYVDNWILSVIPLDYIPGMAEYLGGKLTKSILDVFEDVSEEELGETLEMITLAKKSLDSGDVPFNFAEVEVRIERVFRALGLEMNDFGRFLENSNIVEKMKRTVTLFTLAIGISSVRDRIWIVESQ</sequence>
<evidence type="ECO:0000313" key="2">
    <source>
        <dbReference type="Proteomes" id="UP000298568"/>
    </source>
</evidence>
<dbReference type="EMBL" id="CP031156">
    <property type="protein sequence ID" value="QCO31184.1"/>
    <property type="molecule type" value="Genomic_DNA"/>
</dbReference>
<reference evidence="1 2" key="1">
    <citation type="submission" date="2018-07" db="EMBL/GenBank/DDBJ databases">
        <title>Complete Genome Sequences of Extremely Thermoacidophilic, Metal-Mobilizing Type-Strain Members of the Archaeal Family Sulfolobaceae: Acidianus brierleyi DSM-1651T, Acidianus sulfidivorans DSM-18786T, Metallosphaera hakonensis DSM-7519T, and Metallosphaera prunae DSM-10039T.</title>
        <authorList>
            <person name="Counts J.A."/>
            <person name="Kelly R.M."/>
        </authorList>
    </citation>
    <scope>NUCLEOTIDE SEQUENCE [LARGE SCALE GENOMIC DNA]</scope>
    <source>
        <strain evidence="1 2">Ron 12/II</strain>
    </source>
</reference>
<dbReference type="AlphaFoldDB" id="A0A4D8RZH2"/>